<protein>
    <submittedName>
        <fullName evidence="3">Uncharacterized protein LOC111359559</fullName>
    </submittedName>
</protein>
<feature type="region of interest" description="Disordered" evidence="1">
    <location>
        <begin position="160"/>
        <end position="191"/>
    </location>
</feature>
<reference evidence="3" key="1">
    <citation type="submission" date="2025-08" db="UniProtKB">
        <authorList>
            <consortium name="RefSeq"/>
        </authorList>
    </citation>
    <scope>IDENTIFICATION</scope>
    <source>
        <strain evidence="3">Ishihara</strain>
        <tissue evidence="3">Whole body</tissue>
    </source>
</reference>
<dbReference type="GeneID" id="111359559"/>
<evidence type="ECO:0000313" key="3">
    <source>
        <dbReference type="RefSeq" id="XP_022830918.1"/>
    </source>
</evidence>
<proteinExistence type="predicted"/>
<dbReference type="RefSeq" id="XP_022830918.1">
    <property type="nucleotide sequence ID" value="XM_022975150.1"/>
</dbReference>
<feature type="compositionally biased region" description="Acidic residues" evidence="1">
    <location>
        <begin position="97"/>
        <end position="120"/>
    </location>
</feature>
<name>A0A9J7EI44_SPOLT</name>
<feature type="compositionally biased region" description="Basic and acidic residues" evidence="1">
    <location>
        <begin position="43"/>
        <end position="65"/>
    </location>
</feature>
<dbReference type="KEGG" id="sliu:111359559"/>
<organism evidence="2 3">
    <name type="scientific">Spodoptera litura</name>
    <name type="common">Asian cotton leafworm</name>
    <dbReference type="NCBI Taxonomy" id="69820"/>
    <lineage>
        <taxon>Eukaryota</taxon>
        <taxon>Metazoa</taxon>
        <taxon>Ecdysozoa</taxon>
        <taxon>Arthropoda</taxon>
        <taxon>Hexapoda</taxon>
        <taxon>Insecta</taxon>
        <taxon>Pterygota</taxon>
        <taxon>Neoptera</taxon>
        <taxon>Endopterygota</taxon>
        <taxon>Lepidoptera</taxon>
        <taxon>Glossata</taxon>
        <taxon>Ditrysia</taxon>
        <taxon>Noctuoidea</taxon>
        <taxon>Noctuidae</taxon>
        <taxon>Amphipyrinae</taxon>
        <taxon>Spodoptera</taxon>
    </lineage>
</organism>
<dbReference type="AlphaFoldDB" id="A0A9J7EI44"/>
<sequence length="628" mass="72670">MATLSTDVKKEQVVDDIANGPNILRERDSNKANDNTATSQETSIRDLDSEPDKNEKLIRELKESMNIKGIDVTILPDKLVTSDRDDSKTDESKNEEDRDVTEDSSTDDHEEENEIAEEREETTPSKDNTNESSDDSDKTLIMDGIDDTQLDKIGDILNMERQKTKKQQSTETEDEYVTTTKPRRKKATKTTTPEQFNYDFVKKTTAHVNKFTQSALRKHKSSTHRKLNIKRITKNRNTVSGKYTTKHKRLHANKLIKKSKNVRELEPTTCKIDEEAETSSGTTSVQVNIKRTPQTTTTMLPYFQMIVDLDEGYMVVFLIELMGIMASKDKDDLFEVLVHTEQIVLQLHENGKINWFGQPLLDITMNLAKFMTESETGVIQKYASKLNKKISARHQELSSEINTIIDYADMLYNDEEGTKLFNVLQDFDDYPNTTRPGYTVCLALIESFLKPYHRLSNTVLRQRLLDSINFELKAIIPQPDLWKMSALGFLGIKEATEQTPSVQSDSDTTVLFTRKKQKKLTQNLLKLKSKPKHPTIKRKHTNVQQNYSNDNVYRRRLSYTTESQYNYPLLRNLKPITSIQRRYKIVTPTHRHMLRHRSTRSYIVNLISRPTKELTTKLNKVKNQRIEY</sequence>
<accession>A0A9J7EI44</accession>
<gene>
    <name evidence="3" type="primary">LOC111359559</name>
</gene>
<feature type="compositionally biased region" description="Basic and acidic residues" evidence="1">
    <location>
        <begin position="80"/>
        <end position="96"/>
    </location>
</feature>
<feature type="region of interest" description="Disordered" evidence="1">
    <location>
        <begin position="1"/>
        <end position="141"/>
    </location>
</feature>
<dbReference type="Proteomes" id="UP000301870">
    <property type="component" value="Chromosome 3"/>
</dbReference>
<feature type="compositionally biased region" description="Polar residues" evidence="1">
    <location>
        <begin position="32"/>
        <end position="42"/>
    </location>
</feature>
<keyword evidence="2" id="KW-1185">Reference proteome</keyword>
<evidence type="ECO:0000313" key="2">
    <source>
        <dbReference type="Proteomes" id="UP000301870"/>
    </source>
</evidence>
<evidence type="ECO:0000256" key="1">
    <source>
        <dbReference type="SAM" id="MobiDB-lite"/>
    </source>
</evidence>
<dbReference type="OrthoDB" id="6930132at2759"/>